<keyword evidence="3" id="KW-1185">Reference proteome</keyword>
<dbReference type="InterPro" id="IPR036086">
    <property type="entry name" value="ParB/Sulfiredoxin_sf"/>
</dbReference>
<name>A0A178KM51_9GAMM</name>
<dbReference type="CDD" id="cd16390">
    <property type="entry name" value="ParB_N_Srx_like"/>
    <property type="match status" value="1"/>
</dbReference>
<dbReference type="InterPro" id="IPR014956">
    <property type="entry name" value="ParBc_2"/>
</dbReference>
<evidence type="ECO:0000256" key="1">
    <source>
        <dbReference type="SAM" id="MobiDB-lite"/>
    </source>
</evidence>
<reference evidence="2 3" key="1">
    <citation type="submission" date="2016-03" db="EMBL/GenBank/DDBJ databases">
        <title>Photobacterium proteolyticum sp. nov. a protease producing bacterium isolated from ocean sediments of Laizhou Bay.</title>
        <authorList>
            <person name="Li Y."/>
        </authorList>
    </citation>
    <scope>NUCLEOTIDE SEQUENCE [LARGE SCALE GENOMIC DNA]</scope>
    <source>
        <strain evidence="2 3">R-40508</strain>
    </source>
</reference>
<evidence type="ECO:0000313" key="2">
    <source>
        <dbReference type="EMBL" id="OAN17753.1"/>
    </source>
</evidence>
<gene>
    <name evidence="2" type="ORF">A3K86_02205</name>
</gene>
<proteinExistence type="predicted"/>
<dbReference type="Pfam" id="PF08857">
    <property type="entry name" value="ParBc_2"/>
    <property type="match status" value="1"/>
</dbReference>
<dbReference type="STRING" id="858640.A3K86_02205"/>
<dbReference type="Proteomes" id="UP000078503">
    <property type="component" value="Unassembled WGS sequence"/>
</dbReference>
<dbReference type="EMBL" id="LVHF01000012">
    <property type="protein sequence ID" value="OAN17753.1"/>
    <property type="molecule type" value="Genomic_DNA"/>
</dbReference>
<sequence length="350" mass="39174">MACTVKVAYRGCLFALSTLFGFGVSAEKPNYSELQQGDTITVTLDQILPTQAVMSYDLEYALLQSYKSNEKAMFNKLCKLNGGGSVKDWGEKSNPTDLESFTCAKKLGSQTQDLAKVVVGPKEGLLFLTTQHHTLSSFWDMPNGGTNVPVMLKVSHNLLDSGDDFWAEMSHDNTVWLFGAKGKKISPSDLPEFIGSKQLKEDKFLALAFFLQGISYDLPQKQTNPNTNEPYAVVPYLAYQWSLALREKMNVENYNFNDRDDYATALTEAATVMTDLAADTLIGKSDKTAIEMGQFQEVNSKALEALITNKNSNWYLATEYRIQKKKKATPKKIQEEQEKQKALEEKEKAE</sequence>
<dbReference type="Gene3D" id="3.90.1530.10">
    <property type="entry name" value="Conserved hypothetical protein from pyrococcus furiosus pfu- 392566-001, ParB domain"/>
    <property type="match status" value="1"/>
</dbReference>
<comment type="caution">
    <text evidence="2">The sequence shown here is derived from an EMBL/GenBank/DDBJ whole genome shotgun (WGS) entry which is preliminary data.</text>
</comment>
<dbReference type="SUPFAM" id="SSF110849">
    <property type="entry name" value="ParB/Sulfiredoxin"/>
    <property type="match status" value="1"/>
</dbReference>
<accession>A0A178KM51</accession>
<evidence type="ECO:0000313" key="3">
    <source>
        <dbReference type="Proteomes" id="UP000078503"/>
    </source>
</evidence>
<dbReference type="AlphaFoldDB" id="A0A178KM51"/>
<feature type="region of interest" description="Disordered" evidence="1">
    <location>
        <begin position="327"/>
        <end position="350"/>
    </location>
</feature>
<feature type="compositionally biased region" description="Basic and acidic residues" evidence="1">
    <location>
        <begin position="332"/>
        <end position="350"/>
    </location>
</feature>
<protein>
    <submittedName>
        <fullName evidence="2">Chromosome partitioning protein ParB</fullName>
    </submittedName>
</protein>
<organism evidence="2 3">
    <name type="scientific">Photobacterium jeanii</name>
    <dbReference type="NCBI Taxonomy" id="858640"/>
    <lineage>
        <taxon>Bacteria</taxon>
        <taxon>Pseudomonadati</taxon>
        <taxon>Pseudomonadota</taxon>
        <taxon>Gammaproteobacteria</taxon>
        <taxon>Vibrionales</taxon>
        <taxon>Vibrionaceae</taxon>
        <taxon>Photobacterium</taxon>
    </lineage>
</organism>